<keyword evidence="1" id="KW-1133">Transmembrane helix</keyword>
<evidence type="ECO:0000313" key="2">
    <source>
        <dbReference type="EMBL" id="SFB67063.1"/>
    </source>
</evidence>
<evidence type="ECO:0000313" key="4">
    <source>
        <dbReference type="Proteomes" id="UP000184031"/>
    </source>
</evidence>
<feature type="transmembrane region" description="Helical" evidence="1">
    <location>
        <begin position="12"/>
        <end position="35"/>
    </location>
</feature>
<evidence type="ECO:0000313" key="3">
    <source>
        <dbReference type="EMBL" id="SHK08441.1"/>
    </source>
</evidence>
<comment type="caution">
    <text evidence="3">The sequence shown here is derived from an EMBL/GenBank/DDBJ whole genome shotgun (WGS) entry which is preliminary data.</text>
</comment>
<dbReference type="EMBL" id="FRAT01000001">
    <property type="protein sequence ID" value="SHK08441.1"/>
    <property type="molecule type" value="Genomic_DNA"/>
</dbReference>
<dbReference type="AlphaFoldDB" id="A0A1M6PKI9"/>
<keyword evidence="1" id="KW-0472">Membrane</keyword>
<dbReference type="EMBL" id="FOKU01000001">
    <property type="protein sequence ID" value="SFB67063.1"/>
    <property type="molecule type" value="Genomic_DNA"/>
</dbReference>
<gene>
    <name evidence="2" type="ORF">SAMN04487891_101214</name>
    <name evidence="3" type="ORF">SAMN05216293_0218</name>
</gene>
<protein>
    <submittedName>
        <fullName evidence="3">Uncharacterized protein</fullName>
    </submittedName>
</protein>
<accession>A0A1M6PKI9</accession>
<sequence>MHAEKRAFLRTVLIYGKAKFFVNLSLFQVLIKLFIDMDEIPK</sequence>
<keyword evidence="5" id="KW-1185">Reference proteome</keyword>
<dbReference type="Proteomes" id="UP000198940">
    <property type="component" value="Unassembled WGS sequence"/>
</dbReference>
<proteinExistence type="predicted"/>
<dbReference type="Proteomes" id="UP000184031">
    <property type="component" value="Unassembled WGS sequence"/>
</dbReference>
<keyword evidence="1" id="KW-0812">Transmembrane</keyword>
<reference evidence="3 4" key="1">
    <citation type="submission" date="2016-11" db="EMBL/GenBank/DDBJ databases">
        <authorList>
            <person name="Varghese N."/>
            <person name="Submissions S."/>
        </authorList>
    </citation>
    <scope>NUCLEOTIDE SEQUENCE [LARGE SCALE GENOMIC DNA]</scope>
    <source>
        <strain evidence="3 4">CGMCC 1.12174</strain>
        <strain evidence="2 5">DSM 26351</strain>
    </source>
</reference>
<name>A0A1M6PKI9_9FLAO</name>
<organism evidence="3 4">
    <name type="scientific">Flagellimonas taeanensis</name>
    <dbReference type="NCBI Taxonomy" id="1005926"/>
    <lineage>
        <taxon>Bacteria</taxon>
        <taxon>Pseudomonadati</taxon>
        <taxon>Bacteroidota</taxon>
        <taxon>Flavobacteriia</taxon>
        <taxon>Flavobacteriales</taxon>
        <taxon>Flavobacteriaceae</taxon>
        <taxon>Flagellimonas</taxon>
    </lineage>
</organism>
<evidence type="ECO:0000256" key="1">
    <source>
        <dbReference type="SAM" id="Phobius"/>
    </source>
</evidence>
<evidence type="ECO:0000313" key="5">
    <source>
        <dbReference type="Proteomes" id="UP000198940"/>
    </source>
</evidence>